<dbReference type="Gene3D" id="3.40.50.1980">
    <property type="entry name" value="Nitrogenase molybdenum iron protein domain"/>
    <property type="match status" value="2"/>
</dbReference>
<organism evidence="4 5">
    <name type="scientific">Actinopolyspora saharensis</name>
    <dbReference type="NCBI Taxonomy" id="995062"/>
    <lineage>
        <taxon>Bacteria</taxon>
        <taxon>Bacillati</taxon>
        <taxon>Actinomycetota</taxon>
        <taxon>Actinomycetes</taxon>
        <taxon>Actinopolysporales</taxon>
        <taxon>Actinopolysporaceae</taxon>
        <taxon>Actinopolyspora</taxon>
    </lineage>
</organism>
<evidence type="ECO:0000313" key="4">
    <source>
        <dbReference type="EMBL" id="SDQ41014.1"/>
    </source>
</evidence>
<feature type="signal peptide" evidence="2">
    <location>
        <begin position="1"/>
        <end position="28"/>
    </location>
</feature>
<dbReference type="InterPro" id="IPR050902">
    <property type="entry name" value="ABC_Transporter_SBP"/>
</dbReference>
<dbReference type="PROSITE" id="PS50983">
    <property type="entry name" value="FE_B12_PBP"/>
    <property type="match status" value="1"/>
</dbReference>
<proteinExistence type="inferred from homology"/>
<reference evidence="5" key="1">
    <citation type="submission" date="2016-10" db="EMBL/GenBank/DDBJ databases">
        <authorList>
            <person name="Varghese N."/>
            <person name="Submissions S."/>
        </authorList>
    </citation>
    <scope>NUCLEOTIDE SEQUENCE [LARGE SCALE GENOMIC DNA]</scope>
    <source>
        <strain evidence="5">DSM 45459</strain>
    </source>
</reference>
<dbReference type="AlphaFoldDB" id="A0A1H1AN08"/>
<comment type="similarity">
    <text evidence="1">Belongs to the bacterial solute-binding protein 8 family.</text>
</comment>
<evidence type="ECO:0000313" key="5">
    <source>
        <dbReference type="Proteomes" id="UP000199301"/>
    </source>
</evidence>
<gene>
    <name evidence="4" type="ORF">SAMN04489718_1656</name>
</gene>
<evidence type="ECO:0000256" key="2">
    <source>
        <dbReference type="SAM" id="SignalP"/>
    </source>
</evidence>
<dbReference type="InterPro" id="IPR002491">
    <property type="entry name" value="ABC_transptr_periplasmic_BD"/>
</dbReference>
<sequence length="319" mass="33933">MSRTIGLSRNAALLLAVLALLVPITSCASRPGSGGQSSSGNDSASSFPVKVELSDNQSITLTEQPKRIVSLSPTATEVLYEIGAGEQVVAVGKNSDYPERAPRKDFSALDTSASAVSEYRPDLVIAQAGSADSLADGLRKIDVPVLLTPSAENLQDSYDQIKALGRATGHGERATETVNRMRSQLDELVAKTPDPGGELTYYHEISPDHFTATSDSFVGSVYRKFGLTNIADSAGDGKFPQISAEKILRADPDMIFLADTGSAGVTEEKVSRRAGWNSLTAVREGRVHELDEDIANRWGPRVVELARAISEAVTAAQKS</sequence>
<dbReference type="CDD" id="cd01143">
    <property type="entry name" value="YvrC"/>
    <property type="match status" value="1"/>
</dbReference>
<dbReference type="GO" id="GO:0071281">
    <property type="term" value="P:cellular response to iron ion"/>
    <property type="evidence" value="ECO:0007669"/>
    <property type="project" value="TreeGrafter"/>
</dbReference>
<feature type="chain" id="PRO_5011450375" evidence="2">
    <location>
        <begin position="29"/>
        <end position="319"/>
    </location>
</feature>
<dbReference type="STRING" id="995062.SAMN04489718_1656"/>
<name>A0A1H1AN08_9ACTN</name>
<dbReference type="SUPFAM" id="SSF53807">
    <property type="entry name" value="Helical backbone' metal receptor"/>
    <property type="match status" value="1"/>
</dbReference>
<evidence type="ECO:0000256" key="1">
    <source>
        <dbReference type="ARBA" id="ARBA00008814"/>
    </source>
</evidence>
<feature type="domain" description="Fe/B12 periplasmic-binding" evidence="3">
    <location>
        <begin position="67"/>
        <end position="317"/>
    </location>
</feature>
<keyword evidence="5" id="KW-1185">Reference proteome</keyword>
<protein>
    <submittedName>
        <fullName evidence="4">Iron complex transport system substrate-binding protein</fullName>
    </submittedName>
</protein>
<dbReference type="EMBL" id="FNKO01000001">
    <property type="protein sequence ID" value="SDQ41014.1"/>
    <property type="molecule type" value="Genomic_DNA"/>
</dbReference>
<dbReference type="PANTHER" id="PTHR30535">
    <property type="entry name" value="VITAMIN B12-BINDING PROTEIN"/>
    <property type="match status" value="1"/>
</dbReference>
<dbReference type="OrthoDB" id="6495095at2"/>
<dbReference type="Pfam" id="PF01497">
    <property type="entry name" value="Peripla_BP_2"/>
    <property type="match status" value="1"/>
</dbReference>
<keyword evidence="2" id="KW-0732">Signal</keyword>
<evidence type="ECO:0000259" key="3">
    <source>
        <dbReference type="PROSITE" id="PS50983"/>
    </source>
</evidence>
<accession>A0A1H1AN08</accession>
<dbReference type="PANTHER" id="PTHR30535:SF34">
    <property type="entry name" value="MOLYBDATE-BINDING PROTEIN MOLA"/>
    <property type="match status" value="1"/>
</dbReference>
<dbReference type="Proteomes" id="UP000199301">
    <property type="component" value="Unassembled WGS sequence"/>
</dbReference>
<dbReference type="RefSeq" id="WP_092522181.1">
    <property type="nucleotide sequence ID" value="NZ_FNKO01000001.1"/>
</dbReference>